<dbReference type="SUPFAM" id="SSF52172">
    <property type="entry name" value="CheY-like"/>
    <property type="match status" value="1"/>
</dbReference>
<keyword evidence="2" id="KW-0805">Transcription regulation</keyword>
<dbReference type="AlphaFoldDB" id="A0A517P101"/>
<dbReference type="OrthoDB" id="271936at2"/>
<dbReference type="GO" id="GO:0000160">
    <property type="term" value="P:phosphorelay signal transduction system"/>
    <property type="evidence" value="ECO:0007669"/>
    <property type="project" value="InterPro"/>
</dbReference>
<dbReference type="InterPro" id="IPR016032">
    <property type="entry name" value="Sig_transdc_resp-reg_C-effctor"/>
</dbReference>
<dbReference type="Pfam" id="PF00072">
    <property type="entry name" value="Response_reg"/>
    <property type="match status" value="1"/>
</dbReference>
<gene>
    <name evidence="8" type="primary">vraR</name>
    <name evidence="8" type="ORF">K239x_50570</name>
</gene>
<name>A0A517P101_9BACT</name>
<dbReference type="RefSeq" id="WP_145420843.1">
    <property type="nucleotide sequence ID" value="NZ_CP036526.1"/>
</dbReference>
<evidence type="ECO:0000256" key="1">
    <source>
        <dbReference type="ARBA" id="ARBA00022553"/>
    </source>
</evidence>
<evidence type="ECO:0000259" key="6">
    <source>
        <dbReference type="PROSITE" id="PS50043"/>
    </source>
</evidence>
<reference evidence="8 9" key="1">
    <citation type="submission" date="2019-02" db="EMBL/GenBank/DDBJ databases">
        <title>Deep-cultivation of Planctomycetes and their phenomic and genomic characterization uncovers novel biology.</title>
        <authorList>
            <person name="Wiegand S."/>
            <person name="Jogler M."/>
            <person name="Boedeker C."/>
            <person name="Pinto D."/>
            <person name="Vollmers J."/>
            <person name="Rivas-Marin E."/>
            <person name="Kohn T."/>
            <person name="Peeters S.H."/>
            <person name="Heuer A."/>
            <person name="Rast P."/>
            <person name="Oberbeckmann S."/>
            <person name="Bunk B."/>
            <person name="Jeske O."/>
            <person name="Meyerdierks A."/>
            <person name="Storesund J.E."/>
            <person name="Kallscheuer N."/>
            <person name="Luecker S."/>
            <person name="Lage O.M."/>
            <person name="Pohl T."/>
            <person name="Merkel B.J."/>
            <person name="Hornburger P."/>
            <person name="Mueller R.-W."/>
            <person name="Bruemmer F."/>
            <person name="Labrenz M."/>
            <person name="Spormann A.M."/>
            <person name="Op den Camp H."/>
            <person name="Overmann J."/>
            <person name="Amann R."/>
            <person name="Jetten M.S.M."/>
            <person name="Mascher T."/>
            <person name="Medema M.H."/>
            <person name="Devos D.P."/>
            <person name="Kaster A.-K."/>
            <person name="Ovreas L."/>
            <person name="Rohde M."/>
            <person name="Galperin M.Y."/>
            <person name="Jogler C."/>
        </authorList>
    </citation>
    <scope>NUCLEOTIDE SEQUENCE [LARGE SCALE GENOMIC DNA]</scope>
    <source>
        <strain evidence="8 9">K23_9</strain>
    </source>
</reference>
<keyword evidence="4" id="KW-0804">Transcription</keyword>
<dbReference type="InterPro" id="IPR058245">
    <property type="entry name" value="NreC/VraR/RcsB-like_REC"/>
</dbReference>
<dbReference type="GO" id="GO:0003677">
    <property type="term" value="F:DNA binding"/>
    <property type="evidence" value="ECO:0007669"/>
    <property type="project" value="UniProtKB-KW"/>
</dbReference>
<dbReference type="Pfam" id="PF00196">
    <property type="entry name" value="GerE"/>
    <property type="match status" value="1"/>
</dbReference>
<evidence type="ECO:0000256" key="3">
    <source>
        <dbReference type="ARBA" id="ARBA00023125"/>
    </source>
</evidence>
<evidence type="ECO:0000256" key="2">
    <source>
        <dbReference type="ARBA" id="ARBA00023015"/>
    </source>
</evidence>
<dbReference type="CDD" id="cd17535">
    <property type="entry name" value="REC_NarL-like"/>
    <property type="match status" value="1"/>
</dbReference>
<dbReference type="PROSITE" id="PS50110">
    <property type="entry name" value="RESPONSE_REGULATORY"/>
    <property type="match status" value="1"/>
</dbReference>
<dbReference type="Gene3D" id="3.40.50.2300">
    <property type="match status" value="1"/>
</dbReference>
<dbReference type="InterPro" id="IPR000792">
    <property type="entry name" value="Tscrpt_reg_LuxR_C"/>
</dbReference>
<proteinExistence type="predicted"/>
<evidence type="ECO:0000256" key="4">
    <source>
        <dbReference type="ARBA" id="ARBA00023163"/>
    </source>
</evidence>
<dbReference type="EMBL" id="CP036526">
    <property type="protein sequence ID" value="QDT13042.1"/>
    <property type="molecule type" value="Genomic_DNA"/>
</dbReference>
<evidence type="ECO:0000313" key="8">
    <source>
        <dbReference type="EMBL" id="QDT13042.1"/>
    </source>
</evidence>
<feature type="domain" description="HTH luxR-type" evidence="6">
    <location>
        <begin position="143"/>
        <end position="208"/>
    </location>
</feature>
<organism evidence="8 9">
    <name type="scientific">Stieleria marina</name>
    <dbReference type="NCBI Taxonomy" id="1930275"/>
    <lineage>
        <taxon>Bacteria</taxon>
        <taxon>Pseudomonadati</taxon>
        <taxon>Planctomycetota</taxon>
        <taxon>Planctomycetia</taxon>
        <taxon>Pirellulales</taxon>
        <taxon>Pirellulaceae</taxon>
        <taxon>Stieleria</taxon>
    </lineage>
</organism>
<dbReference type="SMART" id="SM00448">
    <property type="entry name" value="REC"/>
    <property type="match status" value="1"/>
</dbReference>
<dbReference type="SUPFAM" id="SSF46894">
    <property type="entry name" value="C-terminal effector domain of the bipartite response regulators"/>
    <property type="match status" value="1"/>
</dbReference>
<protein>
    <submittedName>
        <fullName evidence="8">Response regulator protein VraR</fullName>
    </submittedName>
</protein>
<dbReference type="FunFam" id="1.10.10.10:FF:000153">
    <property type="entry name" value="LuxR family transcriptional regulator"/>
    <property type="match status" value="1"/>
</dbReference>
<dbReference type="SMART" id="SM00421">
    <property type="entry name" value="HTH_LUXR"/>
    <property type="match status" value="1"/>
</dbReference>
<dbReference type="PRINTS" id="PR00038">
    <property type="entry name" value="HTHLUXR"/>
</dbReference>
<keyword evidence="9" id="KW-1185">Reference proteome</keyword>
<keyword evidence="1 5" id="KW-0597">Phosphoprotein</keyword>
<dbReference type="PROSITE" id="PS50043">
    <property type="entry name" value="HTH_LUXR_2"/>
    <property type="match status" value="1"/>
</dbReference>
<evidence type="ECO:0000259" key="7">
    <source>
        <dbReference type="PROSITE" id="PS50110"/>
    </source>
</evidence>
<feature type="modified residue" description="4-aspartylphosphate" evidence="5">
    <location>
        <position position="54"/>
    </location>
</feature>
<evidence type="ECO:0000313" key="9">
    <source>
        <dbReference type="Proteomes" id="UP000319817"/>
    </source>
</evidence>
<dbReference type="GO" id="GO:0006355">
    <property type="term" value="P:regulation of DNA-templated transcription"/>
    <property type="evidence" value="ECO:0007669"/>
    <property type="project" value="InterPro"/>
</dbReference>
<dbReference type="PROSITE" id="PS00622">
    <property type="entry name" value="HTH_LUXR_1"/>
    <property type="match status" value="1"/>
</dbReference>
<dbReference type="InterPro" id="IPR011006">
    <property type="entry name" value="CheY-like_superfamily"/>
</dbReference>
<sequence>MSKKLLIVDDHEVIRVGLKMMLENTDIIVDAEATSAAEALEAVKKSVPDVVLMDIRMEGGDGLNTLGRLKLDHPDLPIVLFSAYDNPTYIARAVALGAAGFILKSADRERLVGALQTAASGESAWTREELRRVTGALATPRLGQDIEVPLTQRESEVLRQMAQGLTNKEIAKMLGISYETVKEHVQHILRKIGVSDRTQAAVWAVRKNLV</sequence>
<dbReference type="InterPro" id="IPR039420">
    <property type="entry name" value="WalR-like"/>
</dbReference>
<dbReference type="PANTHER" id="PTHR43214">
    <property type="entry name" value="TWO-COMPONENT RESPONSE REGULATOR"/>
    <property type="match status" value="1"/>
</dbReference>
<feature type="domain" description="Response regulatory" evidence="7">
    <location>
        <begin position="4"/>
        <end position="119"/>
    </location>
</feature>
<evidence type="ECO:0000256" key="5">
    <source>
        <dbReference type="PROSITE-ProRule" id="PRU00169"/>
    </source>
</evidence>
<dbReference type="InterPro" id="IPR001789">
    <property type="entry name" value="Sig_transdc_resp-reg_receiver"/>
</dbReference>
<dbReference type="CDD" id="cd06170">
    <property type="entry name" value="LuxR_C_like"/>
    <property type="match status" value="1"/>
</dbReference>
<keyword evidence="3" id="KW-0238">DNA-binding</keyword>
<accession>A0A517P101</accession>
<dbReference type="Proteomes" id="UP000319817">
    <property type="component" value="Chromosome"/>
</dbReference>